<evidence type="ECO:0000313" key="2">
    <source>
        <dbReference type="EMBL" id="KYO50394.1"/>
    </source>
</evidence>
<accession>A0A162K373</accession>
<dbReference type="InterPro" id="IPR041657">
    <property type="entry name" value="HTH_17"/>
</dbReference>
<dbReference type="GeneID" id="97242726"/>
<organism evidence="2 3">
    <name type="scientific">Tistrella mobilis</name>
    <dbReference type="NCBI Taxonomy" id="171437"/>
    <lineage>
        <taxon>Bacteria</taxon>
        <taxon>Pseudomonadati</taxon>
        <taxon>Pseudomonadota</taxon>
        <taxon>Alphaproteobacteria</taxon>
        <taxon>Geminicoccales</taxon>
        <taxon>Geminicoccaceae</taxon>
        <taxon>Tistrella</taxon>
    </lineage>
</organism>
<sequence length="147" mass="16129">MTTRVLHYAGLPVRERESADALPPLVGADQVELRVRQDGREHVLILPEGAVRAVSTLLTSLIEGERVAVLADDQELTPAEAAEILGMSRPMVVLRMDRGDLPFRMVGSHRRVRLADVLKLQAAGEARQKALDALAADTEDLICHHEL</sequence>
<feature type="domain" description="Helix-turn-helix" evidence="1">
    <location>
        <begin position="76"/>
        <end position="122"/>
    </location>
</feature>
<comment type="caution">
    <text evidence="2">The sequence shown here is derived from an EMBL/GenBank/DDBJ whole genome shotgun (WGS) entry which is preliminary data.</text>
</comment>
<protein>
    <submittedName>
        <fullName evidence="2">Excisionase</fullName>
    </submittedName>
</protein>
<dbReference type="InterPro" id="IPR010093">
    <property type="entry name" value="SinI_DNA-bd"/>
</dbReference>
<proteinExistence type="predicted"/>
<dbReference type="OrthoDB" id="26212at2"/>
<evidence type="ECO:0000313" key="3">
    <source>
        <dbReference type="Proteomes" id="UP000075787"/>
    </source>
</evidence>
<dbReference type="EMBL" id="LPZR01000200">
    <property type="protein sequence ID" value="KYO50394.1"/>
    <property type="molecule type" value="Genomic_DNA"/>
</dbReference>
<dbReference type="NCBIfam" id="TIGR01764">
    <property type="entry name" value="excise"/>
    <property type="match status" value="1"/>
</dbReference>
<dbReference type="GO" id="GO:0003677">
    <property type="term" value="F:DNA binding"/>
    <property type="evidence" value="ECO:0007669"/>
    <property type="project" value="InterPro"/>
</dbReference>
<name>A0A162K373_9PROT</name>
<dbReference type="Pfam" id="PF12728">
    <property type="entry name" value="HTH_17"/>
    <property type="match status" value="1"/>
</dbReference>
<dbReference type="AlphaFoldDB" id="A0A162K373"/>
<evidence type="ECO:0000259" key="1">
    <source>
        <dbReference type="Pfam" id="PF12728"/>
    </source>
</evidence>
<dbReference type="RefSeq" id="WP_062768280.1">
    <property type="nucleotide sequence ID" value="NZ_CP121045.1"/>
</dbReference>
<gene>
    <name evidence="2" type="ORF">AUP44_13415</name>
</gene>
<reference evidence="2 3" key="1">
    <citation type="submission" date="2015-12" db="EMBL/GenBank/DDBJ databases">
        <title>Genome sequence of Tistrella mobilis MCCC 1A02139.</title>
        <authorList>
            <person name="Lu L."/>
            <person name="Lai Q."/>
            <person name="Shao Z."/>
            <person name="Qian P."/>
        </authorList>
    </citation>
    <scope>NUCLEOTIDE SEQUENCE [LARGE SCALE GENOMIC DNA]</scope>
    <source>
        <strain evidence="2 3">MCCC 1A02139</strain>
    </source>
</reference>
<dbReference type="Proteomes" id="UP000075787">
    <property type="component" value="Unassembled WGS sequence"/>
</dbReference>